<accession>A0A5B7ILG9</accession>
<dbReference type="EMBL" id="VSRR010068359">
    <property type="protein sequence ID" value="MPC85400.1"/>
    <property type="molecule type" value="Genomic_DNA"/>
</dbReference>
<dbReference type="AlphaFoldDB" id="A0A5B7ILG9"/>
<sequence length="110" mass="12507">MMQVVLRELGHDRVEMTGREWMVELLGLCRETNGRMIEAVKEFLERMCVLDAGTSGVKDGAADTNARRRRNSWVTCSIKIKIKLLLVPKLAVRGKRDGDDREEGSVLDIY</sequence>
<organism evidence="1 2">
    <name type="scientific">Portunus trituberculatus</name>
    <name type="common">Swimming crab</name>
    <name type="synonym">Neptunus trituberculatus</name>
    <dbReference type="NCBI Taxonomy" id="210409"/>
    <lineage>
        <taxon>Eukaryota</taxon>
        <taxon>Metazoa</taxon>
        <taxon>Ecdysozoa</taxon>
        <taxon>Arthropoda</taxon>
        <taxon>Crustacea</taxon>
        <taxon>Multicrustacea</taxon>
        <taxon>Malacostraca</taxon>
        <taxon>Eumalacostraca</taxon>
        <taxon>Eucarida</taxon>
        <taxon>Decapoda</taxon>
        <taxon>Pleocyemata</taxon>
        <taxon>Brachyura</taxon>
        <taxon>Eubrachyura</taxon>
        <taxon>Portunoidea</taxon>
        <taxon>Portunidae</taxon>
        <taxon>Portuninae</taxon>
        <taxon>Portunus</taxon>
    </lineage>
</organism>
<evidence type="ECO:0000313" key="2">
    <source>
        <dbReference type="Proteomes" id="UP000324222"/>
    </source>
</evidence>
<gene>
    <name evidence="1" type="ORF">E2C01_080172</name>
</gene>
<dbReference type="Proteomes" id="UP000324222">
    <property type="component" value="Unassembled WGS sequence"/>
</dbReference>
<name>A0A5B7ILG9_PORTR</name>
<comment type="caution">
    <text evidence="1">The sequence shown here is derived from an EMBL/GenBank/DDBJ whole genome shotgun (WGS) entry which is preliminary data.</text>
</comment>
<keyword evidence="2" id="KW-1185">Reference proteome</keyword>
<protein>
    <submittedName>
        <fullName evidence="1">Uncharacterized protein</fullName>
    </submittedName>
</protein>
<reference evidence="1 2" key="1">
    <citation type="submission" date="2019-05" db="EMBL/GenBank/DDBJ databases">
        <title>Another draft genome of Portunus trituberculatus and its Hox gene families provides insights of decapod evolution.</title>
        <authorList>
            <person name="Jeong J.-H."/>
            <person name="Song I."/>
            <person name="Kim S."/>
            <person name="Choi T."/>
            <person name="Kim D."/>
            <person name="Ryu S."/>
            <person name="Kim W."/>
        </authorList>
    </citation>
    <scope>NUCLEOTIDE SEQUENCE [LARGE SCALE GENOMIC DNA]</scope>
    <source>
        <tissue evidence="1">Muscle</tissue>
    </source>
</reference>
<evidence type="ECO:0000313" key="1">
    <source>
        <dbReference type="EMBL" id="MPC85400.1"/>
    </source>
</evidence>
<proteinExistence type="predicted"/>